<keyword evidence="5" id="KW-0009">Actin-binding</keyword>
<feature type="region of interest" description="Disordered" evidence="8">
    <location>
        <begin position="243"/>
        <end position="267"/>
    </location>
</feature>
<dbReference type="OrthoDB" id="62853at2759"/>
<dbReference type="SMART" id="SM00102">
    <property type="entry name" value="ADF"/>
    <property type="match status" value="2"/>
</dbReference>
<comment type="subunit">
    <text evidence="7">Interacts with G-actin; ADP-actin form.</text>
</comment>
<dbReference type="KEGG" id="blac:94347005"/>
<sequence>MEAVSAPVIALDSAKETTKSMTLDTTVAAEPAVNRNIAVERSTENVETADPKLHAVNPQLEIIIKEAGSEETESEPEKQPKKRAKMVKNVKKSPKTPGRRKKVTVELSEKEEQEQVVKKVAALSEDIRGKFGQIAWAKMGGYPYWPCIITDPRLLPRKLQQTAMKTLESKFMNFALVSFKKIESWDDTKFAYREGYPEKDSKAPKRRVKLMEAIDVADKEIQLPIEERANGLLKREERTEVTEELVEKPPAPVKRKPGRPPKAKPLVKTAPNIPVKKRLIKDEPVESVCGKEVIETRPAVLQHEEEGVSIPSLSKEEIKAKVASRKAPKKKGTDDVPVAAGAFAKKPIKATARNGKSSSATEIDSKRKREIELVVPHKSVKSADIREMTEEAAKKKLIVGSKSKAKKDKGDYNVGDLAFFASKMARLYANESSRNNDELVGMMQELFKEALMYRSDVERSGLAAIIARLRKSLSPTVGHTASALRKHMINILKNDTDIARSGKRGFHKMTAHGTKKRKTEASNLIQSQADQVKEELLSGTSDNKEIKPATSTALSPSKVESPVEQAKDSNGPEIKVKDENAPIELPEKVVDNAAPVDDQLVKTEAMANSSIEPTENRLASPTKIEVPEEGGLMNDKAKLIEKPGNVENNRKVCVDMLSKILDQDGSNRADLAAEIEAALFERFKETNEDYLTQARIIIFGLKENDSMRKRLVSGALHCLELAYADHARQNDRLQKPAGMTVIATTFVSLGATLKKKSNLLFNVAGTNMARANLLLRRELERAFADAQVGKHRYIKASIDDELFVLSAAGLATSEPRDDVAQLVASHLNAEEAAFVLLCPDTNVAALRWVLLAFVPESVSVRDRMLYSSSRESLKKQLGLNYFSGEFHATELCEVTLENFLEAKKKQAADAPLSESERLLKEAALLERDTNVKSSAMGVVPFKVTQNARDKLKLLQDHKFDWIAMKLDENNESVEAVLSLERVNLIDIPDTLDRRTPSFVAYRYRGPVASGATTALSMLFQRRRKEFLTNICNVVEVFMYVCPEDAPIRLKMVYSTCKATLIAAANDELNINAAEDIYLEVGPVKTNNEAKTREFARPAAPGRGRGRGRGRGPSALH</sequence>
<dbReference type="GO" id="GO:0051015">
    <property type="term" value="F:actin filament binding"/>
    <property type="evidence" value="ECO:0007669"/>
    <property type="project" value="TreeGrafter"/>
</dbReference>
<comment type="similarity">
    <text evidence="2">Belongs to the actin-binding proteins ADF family. Twinfilin subfamily.</text>
</comment>
<organism evidence="11 12">
    <name type="scientific">Bremia lactucae</name>
    <name type="common">Lettuce downy mildew</name>
    <dbReference type="NCBI Taxonomy" id="4779"/>
    <lineage>
        <taxon>Eukaryota</taxon>
        <taxon>Sar</taxon>
        <taxon>Stramenopiles</taxon>
        <taxon>Oomycota</taxon>
        <taxon>Peronosporomycetes</taxon>
        <taxon>Peronosporales</taxon>
        <taxon>Peronosporaceae</taxon>
        <taxon>Bremia</taxon>
    </lineage>
</organism>
<feature type="region of interest" description="Disordered" evidence="8">
    <location>
        <begin position="66"/>
        <end position="107"/>
    </location>
</feature>
<keyword evidence="6" id="KW-0206">Cytoskeleton</keyword>
<dbReference type="PROSITE" id="PS51263">
    <property type="entry name" value="ADF_H"/>
    <property type="match status" value="2"/>
</dbReference>
<dbReference type="GO" id="GO:0005737">
    <property type="term" value="C:cytoplasm"/>
    <property type="evidence" value="ECO:0007669"/>
    <property type="project" value="TreeGrafter"/>
</dbReference>
<dbReference type="GO" id="GO:0003785">
    <property type="term" value="F:actin monomer binding"/>
    <property type="evidence" value="ECO:0007669"/>
    <property type="project" value="TreeGrafter"/>
</dbReference>
<evidence type="ECO:0000313" key="12">
    <source>
        <dbReference type="Proteomes" id="UP000294530"/>
    </source>
</evidence>
<name>A0A976FKE6_BRELC</name>
<dbReference type="GO" id="GO:0006351">
    <property type="term" value="P:DNA-templated transcription"/>
    <property type="evidence" value="ECO:0007669"/>
    <property type="project" value="InterPro"/>
</dbReference>
<comment type="subcellular location">
    <subcellularLocation>
        <location evidence="1">Cytoplasm</location>
        <location evidence="1">Cytoskeleton</location>
    </subcellularLocation>
</comment>
<dbReference type="InterPro" id="IPR036575">
    <property type="entry name" value="TFIIS_cen_dom_sf"/>
</dbReference>
<evidence type="ECO:0000256" key="8">
    <source>
        <dbReference type="SAM" id="MobiDB-lite"/>
    </source>
</evidence>
<evidence type="ECO:0000256" key="4">
    <source>
        <dbReference type="ARBA" id="ARBA00022737"/>
    </source>
</evidence>
<dbReference type="Pfam" id="PF00855">
    <property type="entry name" value="PWWP"/>
    <property type="match status" value="1"/>
</dbReference>
<proteinExistence type="inferred from homology"/>
<feature type="compositionally biased region" description="Basic residues" evidence="8">
    <location>
        <begin position="253"/>
        <end position="262"/>
    </location>
</feature>
<evidence type="ECO:0008006" key="13">
    <source>
        <dbReference type="Google" id="ProtNLM"/>
    </source>
</evidence>
<accession>A0A976FKE6</accession>
<protein>
    <recommendedName>
        <fullName evidence="13">PWWP domain-containing protein</fullName>
    </recommendedName>
</protein>
<dbReference type="InterPro" id="IPR002108">
    <property type="entry name" value="ADF-H"/>
</dbReference>
<dbReference type="AlphaFoldDB" id="A0A976FKE6"/>
<dbReference type="CDD" id="cd11285">
    <property type="entry name" value="ADF_Twf-N_like"/>
    <property type="match status" value="1"/>
</dbReference>
<dbReference type="Gene3D" id="1.10.472.30">
    <property type="entry name" value="Transcription elongation factor S-II, central domain"/>
    <property type="match status" value="1"/>
</dbReference>
<dbReference type="CDD" id="cd05162">
    <property type="entry name" value="PWWP"/>
    <property type="match status" value="1"/>
</dbReference>
<dbReference type="InterPro" id="IPR028458">
    <property type="entry name" value="Twinfilin"/>
</dbReference>
<dbReference type="GO" id="GO:0005884">
    <property type="term" value="C:actin filament"/>
    <property type="evidence" value="ECO:0007669"/>
    <property type="project" value="TreeGrafter"/>
</dbReference>
<evidence type="ECO:0000256" key="3">
    <source>
        <dbReference type="ARBA" id="ARBA00022490"/>
    </source>
</evidence>
<keyword evidence="4" id="KW-0677">Repeat</keyword>
<evidence type="ECO:0000256" key="1">
    <source>
        <dbReference type="ARBA" id="ARBA00004245"/>
    </source>
</evidence>
<feature type="compositionally biased region" description="Basic and acidic residues" evidence="8">
    <location>
        <begin position="538"/>
        <end position="547"/>
    </location>
</feature>
<dbReference type="SUPFAM" id="SSF55753">
    <property type="entry name" value="Actin depolymerizing proteins"/>
    <property type="match status" value="2"/>
</dbReference>
<dbReference type="SUPFAM" id="SSF63748">
    <property type="entry name" value="Tudor/PWWP/MBT"/>
    <property type="match status" value="1"/>
</dbReference>
<feature type="domain" description="PWWP" evidence="9">
    <location>
        <begin position="131"/>
        <end position="174"/>
    </location>
</feature>
<dbReference type="Pfam" id="PF00241">
    <property type="entry name" value="Cofilin_ADF"/>
    <property type="match status" value="2"/>
</dbReference>
<dbReference type="Proteomes" id="UP000294530">
    <property type="component" value="Unassembled WGS sequence"/>
</dbReference>
<evidence type="ECO:0000256" key="7">
    <source>
        <dbReference type="ARBA" id="ARBA00038532"/>
    </source>
</evidence>
<dbReference type="RefSeq" id="XP_067817678.1">
    <property type="nucleotide sequence ID" value="XM_067961334.1"/>
</dbReference>
<keyword evidence="3" id="KW-0963">Cytoplasm</keyword>
<dbReference type="GeneID" id="94347005"/>
<evidence type="ECO:0000256" key="5">
    <source>
        <dbReference type="ARBA" id="ARBA00023203"/>
    </source>
</evidence>
<dbReference type="PROSITE" id="PS50812">
    <property type="entry name" value="PWWP"/>
    <property type="match status" value="1"/>
</dbReference>
<dbReference type="GO" id="GO:0030042">
    <property type="term" value="P:actin filament depolymerization"/>
    <property type="evidence" value="ECO:0007669"/>
    <property type="project" value="TreeGrafter"/>
</dbReference>
<feature type="region of interest" description="Disordered" evidence="8">
    <location>
        <begin position="538"/>
        <end position="574"/>
    </location>
</feature>
<dbReference type="Gene3D" id="3.40.20.10">
    <property type="entry name" value="Severin"/>
    <property type="match status" value="2"/>
</dbReference>
<dbReference type="EMBL" id="SHOA02000003">
    <property type="protein sequence ID" value="TDH68179.1"/>
    <property type="molecule type" value="Genomic_DNA"/>
</dbReference>
<dbReference type="Gene3D" id="2.30.30.140">
    <property type="match status" value="1"/>
</dbReference>
<dbReference type="InterPro" id="IPR000313">
    <property type="entry name" value="PWWP_dom"/>
</dbReference>
<feature type="compositionally biased region" description="Basic residues" evidence="8">
    <location>
        <begin position="80"/>
        <end position="102"/>
    </location>
</feature>
<evidence type="ECO:0000259" key="9">
    <source>
        <dbReference type="PROSITE" id="PS50812"/>
    </source>
</evidence>
<feature type="domain" description="ADF-H" evidence="10">
    <location>
        <begin position="771"/>
        <end position="904"/>
    </location>
</feature>
<feature type="region of interest" description="Disordered" evidence="8">
    <location>
        <begin position="1089"/>
        <end position="1116"/>
    </location>
</feature>
<dbReference type="InterPro" id="IPR029006">
    <property type="entry name" value="ADF-H/Gelsolin-like_dom_sf"/>
</dbReference>
<dbReference type="GO" id="GO:0051016">
    <property type="term" value="P:barbed-end actin filament capping"/>
    <property type="evidence" value="ECO:0007669"/>
    <property type="project" value="TreeGrafter"/>
</dbReference>
<feature type="domain" description="ADF-H" evidence="10">
    <location>
        <begin position="935"/>
        <end position="1088"/>
    </location>
</feature>
<gene>
    <name evidence="11" type="ORF">CCR75_003237</name>
</gene>
<dbReference type="PANTHER" id="PTHR13759">
    <property type="entry name" value="TWINFILIN"/>
    <property type="match status" value="1"/>
</dbReference>
<evidence type="ECO:0000256" key="2">
    <source>
        <dbReference type="ARBA" id="ARBA00009557"/>
    </source>
</evidence>
<keyword evidence="12" id="KW-1185">Reference proteome</keyword>
<evidence type="ECO:0000259" key="10">
    <source>
        <dbReference type="PROSITE" id="PS51263"/>
    </source>
</evidence>
<evidence type="ECO:0000256" key="6">
    <source>
        <dbReference type="ARBA" id="ARBA00023212"/>
    </source>
</evidence>
<dbReference type="SUPFAM" id="SSF46942">
    <property type="entry name" value="Elongation factor TFIIS domain 2"/>
    <property type="match status" value="1"/>
</dbReference>
<comment type="caution">
    <text evidence="11">The sequence shown here is derived from an EMBL/GenBank/DDBJ whole genome shotgun (WGS) entry which is preliminary data.</text>
</comment>
<evidence type="ECO:0000313" key="11">
    <source>
        <dbReference type="EMBL" id="TDH68179.1"/>
    </source>
</evidence>
<reference evidence="11 12" key="1">
    <citation type="journal article" date="2021" name="Genome Biol.">
        <title>AFLAP: assembly-free linkage analysis pipeline using k-mers from genome sequencing data.</title>
        <authorList>
            <person name="Fletcher K."/>
            <person name="Zhang L."/>
            <person name="Gil J."/>
            <person name="Han R."/>
            <person name="Cavanaugh K."/>
            <person name="Michelmore R."/>
        </authorList>
    </citation>
    <scope>NUCLEOTIDE SEQUENCE [LARGE SCALE GENOMIC DNA]</scope>
    <source>
        <strain evidence="11 12">SF5</strain>
    </source>
</reference>
<dbReference type="PANTHER" id="PTHR13759:SF1">
    <property type="entry name" value="TWINFILIN"/>
    <property type="match status" value="1"/>
</dbReference>